<comment type="caution">
    <text evidence="1">The sequence shown here is derived from an EMBL/GenBank/DDBJ whole genome shotgun (WGS) entry which is preliminary data.</text>
</comment>
<organism evidence="1 2">
    <name type="scientific">Actinomadura yumaensis</name>
    <dbReference type="NCBI Taxonomy" id="111807"/>
    <lineage>
        <taxon>Bacteria</taxon>
        <taxon>Bacillati</taxon>
        <taxon>Actinomycetota</taxon>
        <taxon>Actinomycetes</taxon>
        <taxon>Streptosporangiales</taxon>
        <taxon>Thermomonosporaceae</taxon>
        <taxon>Actinomadura</taxon>
    </lineage>
</organism>
<dbReference type="Proteomes" id="UP001596380">
    <property type="component" value="Unassembled WGS sequence"/>
</dbReference>
<evidence type="ECO:0000313" key="2">
    <source>
        <dbReference type="Proteomes" id="UP001596380"/>
    </source>
</evidence>
<name>A0ABW2CA51_9ACTN</name>
<accession>A0ABW2CA51</accession>
<proteinExistence type="predicted"/>
<gene>
    <name evidence="1" type="ORF">ACFQKB_01620</name>
</gene>
<protein>
    <submittedName>
        <fullName evidence="1">Uncharacterized protein</fullName>
    </submittedName>
</protein>
<evidence type="ECO:0000313" key="1">
    <source>
        <dbReference type="EMBL" id="MFC6878457.1"/>
    </source>
</evidence>
<reference evidence="2" key="1">
    <citation type="journal article" date="2019" name="Int. J. Syst. Evol. Microbiol.">
        <title>The Global Catalogue of Microorganisms (GCM) 10K type strain sequencing project: providing services to taxonomists for standard genome sequencing and annotation.</title>
        <authorList>
            <consortium name="The Broad Institute Genomics Platform"/>
            <consortium name="The Broad Institute Genome Sequencing Center for Infectious Disease"/>
            <person name="Wu L."/>
            <person name="Ma J."/>
        </authorList>
    </citation>
    <scope>NUCLEOTIDE SEQUENCE [LARGE SCALE GENOMIC DNA]</scope>
    <source>
        <strain evidence="2">JCM 3369</strain>
    </source>
</reference>
<dbReference type="EMBL" id="JBHSXS010000001">
    <property type="protein sequence ID" value="MFC6878457.1"/>
    <property type="molecule type" value="Genomic_DNA"/>
</dbReference>
<keyword evidence="2" id="KW-1185">Reference proteome</keyword>
<dbReference type="RefSeq" id="WP_160819943.1">
    <property type="nucleotide sequence ID" value="NZ_JBHSXE010000001.1"/>
</dbReference>
<sequence>MSTQVIVDEAEISLGHLERLTEVLRSRGWTVEVSAHADRWPSALVANPGMTLFNESVIAVREPSDGSWSYFYGWGERIAPCTEPEAAAALLGRVLDVPAKG</sequence>